<keyword evidence="3" id="KW-0732">Signal</keyword>
<feature type="domain" description="Cupin type-1" evidence="4">
    <location>
        <begin position="62"/>
        <end position="204"/>
    </location>
</feature>
<dbReference type="PANTHER" id="PTHR35848">
    <property type="entry name" value="OXALATE-BINDING PROTEIN"/>
    <property type="match status" value="1"/>
</dbReference>
<evidence type="ECO:0000259" key="4">
    <source>
        <dbReference type="SMART" id="SM00835"/>
    </source>
</evidence>
<sequence>MFEANRRFFLQSVAIGAGALATSQSFAAGSDGHAAGYDVSAASDYLKTVPRKPGDPVVFTASLDRGPIKATSGGWAREITARGLPIATDIAGAHLFMNAGGAREMHWHNSAEWAYIVDGHCQVTVVDPDSLAEVVNLGPGDLWYFPKGHGHAIQTLGPAPCHAILAFDDGLYSEHGTFGISDWMSRYDTSVLSQAFGVSAEAFAQIPKAETYIMQGEVLALDGPQARSARELDHARTHRYALMAQKPRVSTAGGSLHIASAKEFPMSTTLTGMVLKLKRGAMHEPHWHSDANEWHYVLKGRTRVTLFAADKRVAIAELSPGECAYIPRNCGHSIQSIGPEDAEIVGVLDSGTYHESTLSDWLTKAPRHLLANNFGLPETAIANFKKRTVISAPITPA</sequence>
<dbReference type="PANTHER" id="PTHR35848:SF9">
    <property type="entry name" value="SLL1358 PROTEIN"/>
    <property type="match status" value="1"/>
</dbReference>
<dbReference type="SMART" id="SM00835">
    <property type="entry name" value="Cupin_1"/>
    <property type="match status" value="2"/>
</dbReference>
<feature type="chain" id="PRO_5012657654" evidence="3">
    <location>
        <begin position="28"/>
        <end position="397"/>
    </location>
</feature>
<dbReference type="RefSeq" id="WP_079566540.1">
    <property type="nucleotide sequence ID" value="NZ_LT670818.1"/>
</dbReference>
<dbReference type="CDD" id="cd20304">
    <property type="entry name" value="cupin_OxDC_N"/>
    <property type="match status" value="1"/>
</dbReference>
<dbReference type="InterPro" id="IPR051610">
    <property type="entry name" value="GPI/OXD"/>
</dbReference>
<keyword evidence="2" id="KW-0464">Manganese</keyword>
<name>A0A1M5KIA3_9BRAD</name>
<organism evidence="5 6">
    <name type="scientific">Bradyrhizobium erythrophlei</name>
    <dbReference type="NCBI Taxonomy" id="1437360"/>
    <lineage>
        <taxon>Bacteria</taxon>
        <taxon>Pseudomonadati</taxon>
        <taxon>Pseudomonadota</taxon>
        <taxon>Alphaproteobacteria</taxon>
        <taxon>Hyphomicrobiales</taxon>
        <taxon>Nitrobacteraceae</taxon>
        <taxon>Bradyrhizobium</taxon>
    </lineage>
</organism>
<feature type="binding site" evidence="2">
    <location>
        <position position="288"/>
    </location>
    <ligand>
        <name>Mn(2+)</name>
        <dbReference type="ChEBI" id="CHEBI:29035"/>
        <label>2</label>
    </ligand>
</feature>
<feature type="signal peptide" evidence="3">
    <location>
        <begin position="1"/>
        <end position="27"/>
    </location>
</feature>
<dbReference type="CDD" id="cd20305">
    <property type="entry name" value="cupin_OxDC_C"/>
    <property type="match status" value="1"/>
</dbReference>
<keyword evidence="1 2" id="KW-0479">Metal-binding</keyword>
<evidence type="ECO:0000313" key="6">
    <source>
        <dbReference type="Proteomes" id="UP000190675"/>
    </source>
</evidence>
<dbReference type="Pfam" id="PF00190">
    <property type="entry name" value="Cupin_1"/>
    <property type="match status" value="2"/>
</dbReference>
<evidence type="ECO:0000256" key="1">
    <source>
        <dbReference type="ARBA" id="ARBA00022723"/>
    </source>
</evidence>
<dbReference type="AlphaFoldDB" id="A0A1M5KIA3"/>
<dbReference type="InterPro" id="IPR006311">
    <property type="entry name" value="TAT_signal"/>
</dbReference>
<dbReference type="PROSITE" id="PS51318">
    <property type="entry name" value="TAT"/>
    <property type="match status" value="1"/>
</dbReference>
<dbReference type="InterPro" id="IPR011051">
    <property type="entry name" value="RmlC_Cupin_sf"/>
</dbReference>
<dbReference type="SUPFAM" id="SSF51182">
    <property type="entry name" value="RmlC-like cupins"/>
    <property type="match status" value="1"/>
</dbReference>
<dbReference type="NCBIfam" id="TIGR03404">
    <property type="entry name" value="bicupin_oxalic"/>
    <property type="match status" value="1"/>
</dbReference>
<evidence type="ECO:0000256" key="2">
    <source>
        <dbReference type="PIRSR" id="PIRSR617774-2"/>
    </source>
</evidence>
<evidence type="ECO:0000256" key="3">
    <source>
        <dbReference type="SAM" id="SignalP"/>
    </source>
</evidence>
<feature type="binding site" evidence="2">
    <location>
        <position position="108"/>
    </location>
    <ligand>
        <name>Mn(2+)</name>
        <dbReference type="ChEBI" id="CHEBI:29035"/>
        <label>1</label>
    </ligand>
</feature>
<feature type="binding site" evidence="2">
    <location>
        <position position="286"/>
    </location>
    <ligand>
        <name>Mn(2+)</name>
        <dbReference type="ChEBI" id="CHEBI:29035"/>
        <label>2</label>
    </ligand>
</feature>
<dbReference type="GO" id="GO:0046872">
    <property type="term" value="F:metal ion binding"/>
    <property type="evidence" value="ECO:0007669"/>
    <property type="project" value="UniProtKB-KW"/>
</dbReference>
<feature type="binding site" evidence="2">
    <location>
        <position position="332"/>
    </location>
    <ligand>
        <name>Mn(2+)</name>
        <dbReference type="ChEBI" id="CHEBI:29035"/>
        <label>2</label>
    </ligand>
</feature>
<feature type="binding site" evidence="2">
    <location>
        <position position="293"/>
    </location>
    <ligand>
        <name>Mn(2+)</name>
        <dbReference type="ChEBI" id="CHEBI:29035"/>
        <label>2</label>
    </ligand>
</feature>
<dbReference type="Gene3D" id="2.60.120.10">
    <property type="entry name" value="Jelly Rolls"/>
    <property type="match status" value="2"/>
</dbReference>
<gene>
    <name evidence="5" type="ORF">SAMN05444169_2883</name>
</gene>
<accession>A0A1M5KIA3</accession>
<dbReference type="EMBL" id="LT670818">
    <property type="protein sequence ID" value="SHG52566.1"/>
    <property type="molecule type" value="Genomic_DNA"/>
</dbReference>
<evidence type="ECO:0000313" key="5">
    <source>
        <dbReference type="EMBL" id="SHG52566.1"/>
    </source>
</evidence>
<proteinExistence type="predicted"/>
<protein>
    <submittedName>
        <fullName evidence="5">Oxalate decarboxylase</fullName>
    </submittedName>
</protein>
<dbReference type="InterPro" id="IPR014710">
    <property type="entry name" value="RmlC-like_jellyroll"/>
</dbReference>
<dbReference type="OrthoDB" id="1973590at2"/>
<dbReference type="Proteomes" id="UP000190675">
    <property type="component" value="Chromosome I"/>
</dbReference>
<feature type="domain" description="Cupin type-1" evidence="4">
    <location>
        <begin position="240"/>
        <end position="382"/>
    </location>
</feature>
<feature type="binding site" evidence="2">
    <location>
        <position position="106"/>
    </location>
    <ligand>
        <name>Mn(2+)</name>
        <dbReference type="ChEBI" id="CHEBI:29035"/>
        <label>1</label>
    </ligand>
</feature>
<dbReference type="InterPro" id="IPR006045">
    <property type="entry name" value="Cupin_1"/>
</dbReference>
<dbReference type="InterPro" id="IPR017774">
    <property type="entry name" value="Bicupin_oxalate_deCO2ase/Oxase"/>
</dbReference>
<dbReference type="GO" id="GO:0033609">
    <property type="term" value="P:oxalate metabolic process"/>
    <property type="evidence" value="ECO:0007669"/>
    <property type="project" value="InterPro"/>
</dbReference>
<feature type="binding site" evidence="2">
    <location>
        <position position="151"/>
    </location>
    <ligand>
        <name>Mn(2+)</name>
        <dbReference type="ChEBI" id="CHEBI:29035"/>
        <label>1</label>
    </ligand>
</feature>
<comment type="cofactor">
    <cofactor evidence="2">
        <name>Mn(2+)</name>
        <dbReference type="ChEBI" id="CHEBI:29035"/>
    </cofactor>
    <text evidence="2">Binds 2 manganese ions per subunit.</text>
</comment>
<reference evidence="5 6" key="1">
    <citation type="submission" date="2016-11" db="EMBL/GenBank/DDBJ databases">
        <authorList>
            <person name="Jaros S."/>
            <person name="Januszkiewicz K."/>
            <person name="Wedrychowicz H."/>
        </authorList>
    </citation>
    <scope>NUCLEOTIDE SEQUENCE [LARGE SCALE GENOMIC DNA]</scope>
    <source>
        <strain evidence="5 6">GAS242</strain>
    </source>
</reference>
<feature type="binding site" evidence="2">
    <location>
        <position position="112"/>
    </location>
    <ligand>
        <name>Mn(2+)</name>
        <dbReference type="ChEBI" id="CHEBI:29035"/>
        <label>1</label>
    </ligand>
</feature>